<name>A0ABZ2TV45_9FLAO</name>
<evidence type="ECO:0000313" key="4">
    <source>
        <dbReference type="Proteomes" id="UP001491088"/>
    </source>
</evidence>
<keyword evidence="2" id="KW-0732">Signal</keyword>
<dbReference type="Proteomes" id="UP001491088">
    <property type="component" value="Chromosome"/>
</dbReference>
<keyword evidence="4" id="KW-1185">Reference proteome</keyword>
<organism evidence="3 4">
    <name type="scientific">Polaribacter marinaquae</name>
    <dbReference type="NCBI Taxonomy" id="1642819"/>
    <lineage>
        <taxon>Bacteria</taxon>
        <taxon>Pseudomonadati</taxon>
        <taxon>Bacteroidota</taxon>
        <taxon>Flavobacteriia</taxon>
        <taxon>Flavobacteriales</taxon>
        <taxon>Flavobacteriaceae</taxon>
    </lineage>
</organism>
<feature type="signal peptide" evidence="2">
    <location>
        <begin position="1"/>
        <end position="20"/>
    </location>
</feature>
<dbReference type="EMBL" id="CP150496">
    <property type="protein sequence ID" value="WYW57012.1"/>
    <property type="molecule type" value="Genomic_DNA"/>
</dbReference>
<accession>A0ABZ2TV45</accession>
<evidence type="ECO:0008006" key="5">
    <source>
        <dbReference type="Google" id="ProtNLM"/>
    </source>
</evidence>
<gene>
    <name evidence="3" type="ORF">WG950_07130</name>
</gene>
<reference evidence="3 4" key="1">
    <citation type="submission" date="2024-03" db="EMBL/GenBank/DDBJ databases">
        <authorList>
            <person name="Cao K."/>
        </authorList>
    </citation>
    <scope>NUCLEOTIDE SEQUENCE [LARGE SCALE GENOMIC DNA]</scope>
    <source>
        <strain evidence="3 4">MCCC 1K00696</strain>
    </source>
</reference>
<evidence type="ECO:0000256" key="1">
    <source>
        <dbReference type="SAM" id="MobiDB-lite"/>
    </source>
</evidence>
<feature type="region of interest" description="Disordered" evidence="1">
    <location>
        <begin position="123"/>
        <end position="152"/>
    </location>
</feature>
<dbReference type="RefSeq" id="WP_340935181.1">
    <property type="nucleotide sequence ID" value="NZ_CP150496.1"/>
</dbReference>
<sequence>MKKLASILVFVFAFTVSTQAQRGKTDKRARLTTEQQTELTVKKMTLALDLSRKQQNQIKPLISNQIAERKAEMEKRKKARKDKKGPTSDEVFEMQNKRLDAQIAMRNSMKDILNDEQFKKFEKMHKKRAMKGKKMAKRKGMKNRKEGRRVRK</sequence>
<proteinExistence type="predicted"/>
<feature type="region of interest" description="Disordered" evidence="1">
    <location>
        <begin position="70"/>
        <end position="92"/>
    </location>
</feature>
<protein>
    <recommendedName>
        <fullName evidence="5">DUF4890 domain-containing protein</fullName>
    </recommendedName>
</protein>
<evidence type="ECO:0000313" key="3">
    <source>
        <dbReference type="EMBL" id="WYW57012.1"/>
    </source>
</evidence>
<dbReference type="Gene3D" id="1.20.120.1490">
    <property type="match status" value="1"/>
</dbReference>
<feature type="chain" id="PRO_5045820912" description="DUF4890 domain-containing protein" evidence="2">
    <location>
        <begin position="21"/>
        <end position="152"/>
    </location>
</feature>
<evidence type="ECO:0000256" key="2">
    <source>
        <dbReference type="SAM" id="SignalP"/>
    </source>
</evidence>